<reference evidence="1 2" key="1">
    <citation type="submission" date="2014-04" db="EMBL/GenBank/DDBJ databases">
        <authorList>
            <consortium name="DOE Joint Genome Institute"/>
            <person name="Kuo A."/>
            <person name="Zuccaro A."/>
            <person name="Kohler A."/>
            <person name="Nagy L.G."/>
            <person name="Floudas D."/>
            <person name="Copeland A."/>
            <person name="Barry K.W."/>
            <person name="Cichocki N."/>
            <person name="Veneault-Fourrey C."/>
            <person name="LaButti K."/>
            <person name="Lindquist E.A."/>
            <person name="Lipzen A."/>
            <person name="Lundell T."/>
            <person name="Morin E."/>
            <person name="Murat C."/>
            <person name="Sun H."/>
            <person name="Tunlid A."/>
            <person name="Henrissat B."/>
            <person name="Grigoriev I.V."/>
            <person name="Hibbett D.S."/>
            <person name="Martin F."/>
            <person name="Nordberg H.P."/>
            <person name="Cantor M.N."/>
            <person name="Hua S.X."/>
        </authorList>
    </citation>
    <scope>NUCLEOTIDE SEQUENCE [LARGE SCALE GENOMIC DNA]</scope>
    <source>
        <strain evidence="1 2">MAFF 305830</strain>
    </source>
</reference>
<dbReference type="OrthoDB" id="2963168at2759"/>
<dbReference type="STRING" id="933852.A0A0C2XB01"/>
<protein>
    <recommendedName>
        <fullName evidence="3">Actin-like ATPase domain-containing protein</fullName>
    </recommendedName>
</protein>
<evidence type="ECO:0000313" key="1">
    <source>
        <dbReference type="EMBL" id="KIM26382.1"/>
    </source>
</evidence>
<gene>
    <name evidence="1" type="ORF">M408DRAFT_330577</name>
</gene>
<evidence type="ECO:0000313" key="2">
    <source>
        <dbReference type="Proteomes" id="UP000054097"/>
    </source>
</evidence>
<dbReference type="PANTHER" id="PTHR14187:SF5">
    <property type="entry name" value="HEAT SHOCK 70 KDA PROTEIN 12A"/>
    <property type="match status" value="1"/>
</dbReference>
<dbReference type="Gene3D" id="3.90.640.10">
    <property type="entry name" value="Actin, Chain A, domain 4"/>
    <property type="match status" value="1"/>
</dbReference>
<reference evidence="2" key="2">
    <citation type="submission" date="2015-01" db="EMBL/GenBank/DDBJ databases">
        <title>Evolutionary Origins and Diversification of the Mycorrhizal Mutualists.</title>
        <authorList>
            <consortium name="DOE Joint Genome Institute"/>
            <consortium name="Mycorrhizal Genomics Consortium"/>
            <person name="Kohler A."/>
            <person name="Kuo A."/>
            <person name="Nagy L.G."/>
            <person name="Floudas D."/>
            <person name="Copeland A."/>
            <person name="Barry K.W."/>
            <person name="Cichocki N."/>
            <person name="Veneault-Fourrey C."/>
            <person name="LaButti K."/>
            <person name="Lindquist E.A."/>
            <person name="Lipzen A."/>
            <person name="Lundell T."/>
            <person name="Morin E."/>
            <person name="Murat C."/>
            <person name="Riley R."/>
            <person name="Ohm R."/>
            <person name="Sun H."/>
            <person name="Tunlid A."/>
            <person name="Henrissat B."/>
            <person name="Grigoriev I.V."/>
            <person name="Hibbett D.S."/>
            <person name="Martin F."/>
        </authorList>
    </citation>
    <scope>NUCLEOTIDE SEQUENCE [LARGE SCALE GENOMIC DNA]</scope>
    <source>
        <strain evidence="2">MAFF 305830</strain>
    </source>
</reference>
<dbReference type="SUPFAM" id="SSF53067">
    <property type="entry name" value="Actin-like ATPase domain"/>
    <property type="match status" value="2"/>
</dbReference>
<dbReference type="CDD" id="cd10170">
    <property type="entry name" value="ASKHA_NBD_HSP70"/>
    <property type="match status" value="1"/>
</dbReference>
<proteinExistence type="predicted"/>
<dbReference type="PANTHER" id="PTHR14187">
    <property type="entry name" value="ALPHA KINASE/ELONGATION FACTOR 2 KINASE"/>
    <property type="match status" value="1"/>
</dbReference>
<keyword evidence="2" id="KW-1185">Reference proteome</keyword>
<dbReference type="Gene3D" id="3.30.420.40">
    <property type="match status" value="2"/>
</dbReference>
<organism evidence="1 2">
    <name type="scientific">Serendipita vermifera MAFF 305830</name>
    <dbReference type="NCBI Taxonomy" id="933852"/>
    <lineage>
        <taxon>Eukaryota</taxon>
        <taxon>Fungi</taxon>
        <taxon>Dikarya</taxon>
        <taxon>Basidiomycota</taxon>
        <taxon>Agaricomycotina</taxon>
        <taxon>Agaricomycetes</taxon>
        <taxon>Sebacinales</taxon>
        <taxon>Serendipitaceae</taxon>
        <taxon>Serendipita</taxon>
    </lineage>
</organism>
<accession>A0A0C2XB01</accession>
<evidence type="ECO:0008006" key="3">
    <source>
        <dbReference type="Google" id="ProtNLM"/>
    </source>
</evidence>
<dbReference type="HOGENOM" id="CLU_009958_4_1_1"/>
<dbReference type="AlphaFoldDB" id="A0A0C2XB01"/>
<dbReference type="InterPro" id="IPR043129">
    <property type="entry name" value="ATPase_NBD"/>
</dbReference>
<name>A0A0C2XB01_SERVB</name>
<sequence length="594" mass="66108">MSTYYSSTKYEGPEVIVVAMDIGTTHSAVSFAHFSPGCHLQGKMVAHWPGQAHWNGAVKTPSMVSYRDGVVKACGAEAVQDFEEDPENVAYWFKLHLHPAMVSEPSYSQQFEIPPLPAGISIERVYADLMRYLMDNTKRFFQTTTPDGSQIWERLCDSIVFVLATPNGWDIREQVILRKAAIMASLVTEENAGQLLQFITEAEASVHYAIANQSFEWLKKNTVFAVVDCGGSTVDTTVYRCVSTDPLSLKEVCPSECVQAGGIFVNREAKKMLEMKLKGSLFDDPEIIRSMLNAFESELKPQFDGAIDEYSLKIGSIADSDPQLRINKGRITLSNEDLKPVFNGIIDKILASCSITIRHNAEYVILVGGFAESPYVRKVLSNKLDRHFIQTITVGDYAKKAAAEGAIITRIKQFVVARAARATFGGCVRPIYDRKLHSDRRHMIQTYADGKERVDGAFHVWIPKGTVLQGTSAHKLPYHVAWDATSTQRKELTGRLGKIGIEVFAYEGSSIPTWCKDENGEVVEGMRLICTLNADLSALAGGLQIRTGPRETRFYRVDYNVCVYFGGTQLHAKLQWNEKGVIREGPVTVMPYVS</sequence>
<dbReference type="EMBL" id="KN824306">
    <property type="protein sequence ID" value="KIM26382.1"/>
    <property type="molecule type" value="Genomic_DNA"/>
</dbReference>
<dbReference type="Proteomes" id="UP000054097">
    <property type="component" value="Unassembled WGS sequence"/>
</dbReference>